<gene>
    <name evidence="1" type="ORF">OK117_08655</name>
</gene>
<reference evidence="1" key="1">
    <citation type="journal article" date="2022" name="Phytopathology">
        <title>Complete circularized genome resources of seven strains of Xylella fastidiosa subsp. fastidiosa using hybrid assembly reveals unknown plasmids.</title>
        <authorList>
            <person name="Velasco-Amo M.D.P."/>
            <person name="Arias-Giraldo L.F.F."/>
            <person name="Ecija M.R."/>
            <person name="De La Fuente L."/>
            <person name="Marco-Noales E."/>
            <person name="Moralejo E."/>
            <person name="Navas-Cort J.A."/>
            <person name="Landa B.B."/>
        </authorList>
    </citation>
    <scope>NUCLEOTIDE SEQUENCE</scope>
    <source>
        <strain evidence="1">CFBP8073</strain>
    </source>
</reference>
<dbReference type="EMBL" id="CP109886">
    <property type="protein sequence ID" value="WCF27703.1"/>
    <property type="molecule type" value="Genomic_DNA"/>
</dbReference>
<dbReference type="Proteomes" id="UP001211513">
    <property type="component" value="Chromosome"/>
</dbReference>
<accession>A0AAJ5R0J8</accession>
<evidence type="ECO:0000313" key="1">
    <source>
        <dbReference type="EMBL" id="WCF27703.1"/>
    </source>
</evidence>
<protein>
    <submittedName>
        <fullName evidence="1">Uncharacterized protein</fullName>
    </submittedName>
</protein>
<name>A0AAJ5R0J8_XYLFS</name>
<organism evidence="1 2">
    <name type="scientific">Xylella fastidiosa subsp. fastidiosa</name>
    <dbReference type="NCBI Taxonomy" id="644356"/>
    <lineage>
        <taxon>Bacteria</taxon>
        <taxon>Pseudomonadati</taxon>
        <taxon>Pseudomonadota</taxon>
        <taxon>Gammaproteobacteria</taxon>
        <taxon>Lysobacterales</taxon>
        <taxon>Lysobacteraceae</taxon>
        <taxon>Xylella</taxon>
    </lineage>
</organism>
<sequence>MCVSNTEVIVCGSLLAQGVMFGMTDRVHLSLEARMKREPRFLPPLQSVIYGYTRRMLDQTAMNAQSFAMVLAEKYLSLTAPDVRGVALRIGDDVAEDMRNNAQVLRRYMDGTVKTLPADLVDAWVLALPEPYRGECERDLARRRGVLPVRLPCADSAARVVGVAELVSEFAQLLDVIAPALADNRIDKNDLPFVRRILDESDDVIAAVMGVRGQVQAMFQQENTDA</sequence>
<proteinExistence type="predicted"/>
<evidence type="ECO:0000313" key="2">
    <source>
        <dbReference type="Proteomes" id="UP001211513"/>
    </source>
</evidence>
<reference evidence="1" key="2">
    <citation type="submission" date="2022-10" db="EMBL/GenBank/DDBJ databases">
        <authorList>
            <person name="Landa B."/>
            <person name="Arias-Giraldo L.F."/>
            <person name="Roman-Ecija M."/>
            <person name="Velasco-Amo M.P."/>
            <person name="De La Fuente L."/>
            <person name="Marco-Noales E."/>
            <person name="Moralejo E."/>
        </authorList>
    </citation>
    <scope>NUCLEOTIDE SEQUENCE</scope>
    <source>
        <strain evidence="1">CFBP8073</strain>
    </source>
</reference>
<dbReference type="AlphaFoldDB" id="A0AAJ5R0J8"/>